<dbReference type="InterPro" id="IPR020422">
    <property type="entry name" value="TYR_PHOSPHATASE_DUAL_dom"/>
</dbReference>
<evidence type="ECO:0000313" key="5">
    <source>
        <dbReference type="EMBL" id="JAS79175.1"/>
    </source>
</evidence>
<feature type="domain" description="Tyrosine specific protein phosphatases" evidence="4">
    <location>
        <begin position="119"/>
        <end position="177"/>
    </location>
</feature>
<dbReference type="InterPro" id="IPR000387">
    <property type="entry name" value="Tyr_Pase_dom"/>
</dbReference>
<evidence type="ECO:0000259" key="3">
    <source>
        <dbReference type="PROSITE" id="PS50054"/>
    </source>
</evidence>
<evidence type="ECO:0008006" key="7">
    <source>
        <dbReference type="Google" id="ProtNLM"/>
    </source>
</evidence>
<dbReference type="PROSITE" id="PS50056">
    <property type="entry name" value="TYR_PHOSPHATASE_2"/>
    <property type="match status" value="1"/>
</dbReference>
<dbReference type="CDD" id="cd14498">
    <property type="entry name" value="DSP"/>
    <property type="match status" value="1"/>
</dbReference>
<dbReference type="AlphaFoldDB" id="A0A1B6IDP5"/>
<keyword evidence="1" id="KW-0378">Hydrolase</keyword>
<dbReference type="SMART" id="SM00195">
    <property type="entry name" value="DSPc"/>
    <property type="match status" value="1"/>
</dbReference>
<protein>
    <recommendedName>
        <fullName evidence="7">Dual specificity protein phosphatase 19</fullName>
    </recommendedName>
</protein>
<dbReference type="Pfam" id="PF00782">
    <property type="entry name" value="DSPc"/>
    <property type="match status" value="1"/>
</dbReference>
<dbReference type="EMBL" id="GECU01022674">
    <property type="protein sequence ID" value="JAS85032.1"/>
    <property type="molecule type" value="Transcribed_RNA"/>
</dbReference>
<accession>A0A1B6IDP5</accession>
<organism evidence="6">
    <name type="scientific">Homalodisca liturata</name>
    <dbReference type="NCBI Taxonomy" id="320908"/>
    <lineage>
        <taxon>Eukaryota</taxon>
        <taxon>Metazoa</taxon>
        <taxon>Ecdysozoa</taxon>
        <taxon>Arthropoda</taxon>
        <taxon>Hexapoda</taxon>
        <taxon>Insecta</taxon>
        <taxon>Pterygota</taxon>
        <taxon>Neoptera</taxon>
        <taxon>Paraneoptera</taxon>
        <taxon>Hemiptera</taxon>
        <taxon>Auchenorrhyncha</taxon>
        <taxon>Membracoidea</taxon>
        <taxon>Cicadellidae</taxon>
        <taxon>Cicadellinae</taxon>
        <taxon>Proconiini</taxon>
        <taxon>Homalodisca</taxon>
    </lineage>
</organism>
<feature type="domain" description="Tyrosine-protein phosphatase" evidence="3">
    <location>
        <begin position="59"/>
        <end position="198"/>
    </location>
</feature>
<dbReference type="GO" id="GO:0005737">
    <property type="term" value="C:cytoplasm"/>
    <property type="evidence" value="ECO:0007669"/>
    <property type="project" value="TreeGrafter"/>
</dbReference>
<keyword evidence="2" id="KW-0904">Protein phosphatase</keyword>
<evidence type="ECO:0000259" key="4">
    <source>
        <dbReference type="PROSITE" id="PS50056"/>
    </source>
</evidence>
<name>A0A1B6IDP5_9HEMI</name>
<dbReference type="InterPro" id="IPR000340">
    <property type="entry name" value="Dual-sp_phosphatase_cat-dom"/>
</dbReference>
<gene>
    <name evidence="6" type="ORF">g.26047</name>
    <name evidence="5" type="ORF">g.26049</name>
</gene>
<dbReference type="InterPro" id="IPR016130">
    <property type="entry name" value="Tyr_Pase_AS"/>
</dbReference>
<dbReference type="EMBL" id="GECU01028531">
    <property type="protein sequence ID" value="JAS79175.1"/>
    <property type="molecule type" value="Transcribed_RNA"/>
</dbReference>
<sequence length="202" mass="22486">MSFLEALQKKKSDLKQTDTLVKTSAGDVFLESHNAAGSITLHKIDSDVGYIVDLKPDLQVAGVVPGLFMGSQDVTQDSDLLREHGITHILSVGVEVRKFPSVKYTLLKALDLPEFDMRPVFETAIKLIADEIESGGRIFVHCNAGVSRSASIVIAFLMKREKLCYKDAYFALKNVRPCIKPNEGFIKQLKCLEQELFLNKID</sequence>
<dbReference type="PANTHER" id="PTHR46377">
    <property type="entry name" value="DUAL SPECIFICITY PROTEIN PHOSPHATASE 19"/>
    <property type="match status" value="1"/>
</dbReference>
<dbReference type="InterPro" id="IPR029021">
    <property type="entry name" value="Prot-tyrosine_phosphatase-like"/>
</dbReference>
<proteinExistence type="predicted"/>
<dbReference type="PROSITE" id="PS50054">
    <property type="entry name" value="TYR_PHOSPHATASE_DUAL"/>
    <property type="match status" value="1"/>
</dbReference>
<evidence type="ECO:0000313" key="6">
    <source>
        <dbReference type="EMBL" id="JAS85032.1"/>
    </source>
</evidence>
<evidence type="ECO:0000256" key="1">
    <source>
        <dbReference type="ARBA" id="ARBA00022801"/>
    </source>
</evidence>
<dbReference type="Gene3D" id="3.90.190.10">
    <property type="entry name" value="Protein tyrosine phosphatase superfamily"/>
    <property type="match status" value="1"/>
</dbReference>
<reference evidence="6" key="1">
    <citation type="submission" date="2015-11" db="EMBL/GenBank/DDBJ databases">
        <title>De novo transcriptome assembly of four potential Pierce s Disease insect vectors from Arizona vineyards.</title>
        <authorList>
            <person name="Tassone E.E."/>
        </authorList>
    </citation>
    <scope>NUCLEOTIDE SEQUENCE</scope>
</reference>
<evidence type="ECO:0000256" key="2">
    <source>
        <dbReference type="ARBA" id="ARBA00022912"/>
    </source>
</evidence>
<dbReference type="PANTHER" id="PTHR46377:SF1">
    <property type="entry name" value="DUAL SPECIFICITY PROTEIN PHOSPHATASE 19"/>
    <property type="match status" value="1"/>
</dbReference>
<dbReference type="GO" id="GO:0008579">
    <property type="term" value="F:JUN kinase phosphatase activity"/>
    <property type="evidence" value="ECO:0007669"/>
    <property type="project" value="TreeGrafter"/>
</dbReference>
<dbReference type="SUPFAM" id="SSF52799">
    <property type="entry name" value="(Phosphotyrosine protein) phosphatases II"/>
    <property type="match status" value="1"/>
</dbReference>
<dbReference type="PROSITE" id="PS00383">
    <property type="entry name" value="TYR_PHOSPHATASE_1"/>
    <property type="match status" value="1"/>
</dbReference>